<dbReference type="InterPro" id="IPR002295">
    <property type="entry name" value="N4/N6-MTase_EcoPI_Mod-like"/>
</dbReference>
<dbReference type="InterPro" id="IPR029063">
    <property type="entry name" value="SAM-dependent_MTases_sf"/>
</dbReference>
<dbReference type="GO" id="GO:0032259">
    <property type="term" value="P:methylation"/>
    <property type="evidence" value="ECO:0007669"/>
    <property type="project" value="UniProtKB-KW"/>
</dbReference>
<dbReference type="Gene3D" id="3.40.50.150">
    <property type="entry name" value="Vaccinia Virus protein VP39"/>
    <property type="match status" value="1"/>
</dbReference>
<keyword evidence="5" id="KW-0949">S-adenosyl-L-methionine</keyword>
<sequence length="527" mass="60187">MPTLHWIGKEKVVNHHRDVPFRVLEPAYTFTTEQHTAPAAAANKIIHGDNLEALKALLPEYEGKVKCIYIDPPYNTGNESWVYNDNVNDPKIQRWLQQVVGKEGEDLTRHDKWLCMMYPRLKLLHKLLSSDGAIFISIDDNAQGFLRPLVDEVFGVGNFVTNIIWEKADSPRNSARQFSTDHDYIMVYSKSTDWVPNKLPRNEVSNSIYSNPDKDPRGPWLPGDPYANKPYSKGLYTIEGPTGRSFSPPQGRFWRISEEKLRDLDKDGRIWWGPNGSARPSIKRYLSEVSDLVPRTLWKKDEVGSNRTSKNEINLLFPESASFDTPKPSLLVERVLRLATEKDSIILDSFAGSGTTAHAVLNLNKEDGGNRRFILVEMEDYAESITAERVKRVMQGYGEGSKAVAGTGGDFTYYTLGPCLFDEEHNLNEAVGLERMRQYIWYSETRSPYPAPVAGSDAYFLGSLHHTAYYFVYEPDQITNLDYDFLATVTHKAEQYVMYADNCLLPKELLQKYNIVFKKIPRDISRF</sequence>
<evidence type="ECO:0000259" key="7">
    <source>
        <dbReference type="Pfam" id="PF01555"/>
    </source>
</evidence>
<keyword evidence="3 8" id="KW-0489">Methyltransferase</keyword>
<evidence type="ECO:0000256" key="1">
    <source>
        <dbReference type="ARBA" id="ARBA00006594"/>
    </source>
</evidence>
<protein>
    <recommendedName>
        <fullName evidence="2">site-specific DNA-methyltransferase (adenine-specific)</fullName>
        <ecNumber evidence="2">2.1.1.72</ecNumber>
    </recommendedName>
</protein>
<dbReference type="GO" id="GO:0008170">
    <property type="term" value="F:N-methyltransferase activity"/>
    <property type="evidence" value="ECO:0007669"/>
    <property type="project" value="InterPro"/>
</dbReference>
<dbReference type="InterPro" id="IPR002052">
    <property type="entry name" value="DNA_methylase_N6_adenine_CS"/>
</dbReference>
<dbReference type="RefSeq" id="WP_140455314.1">
    <property type="nucleotide sequence ID" value="NZ_VFRQ01000015.1"/>
</dbReference>
<dbReference type="Pfam" id="PF01555">
    <property type="entry name" value="N6_N4_Mtase"/>
    <property type="match status" value="1"/>
</dbReference>
<keyword evidence="9" id="KW-1185">Reference proteome</keyword>
<name>A0A501W097_9BACT</name>
<dbReference type="AlphaFoldDB" id="A0A501W097"/>
<evidence type="ECO:0000313" key="8">
    <source>
        <dbReference type="EMBL" id="TPE41504.1"/>
    </source>
</evidence>
<evidence type="ECO:0000256" key="6">
    <source>
        <dbReference type="ARBA" id="ARBA00047942"/>
    </source>
</evidence>
<organism evidence="8 9">
    <name type="scientific">Pontibacter mangrovi</name>
    <dbReference type="NCBI Taxonomy" id="2589816"/>
    <lineage>
        <taxon>Bacteria</taxon>
        <taxon>Pseudomonadati</taxon>
        <taxon>Bacteroidota</taxon>
        <taxon>Cytophagia</taxon>
        <taxon>Cytophagales</taxon>
        <taxon>Hymenobacteraceae</taxon>
        <taxon>Pontibacter</taxon>
    </lineage>
</organism>
<dbReference type="OrthoDB" id="9800801at2"/>
<evidence type="ECO:0000256" key="2">
    <source>
        <dbReference type="ARBA" id="ARBA00011900"/>
    </source>
</evidence>
<dbReference type="EMBL" id="VFRQ01000015">
    <property type="protein sequence ID" value="TPE41504.1"/>
    <property type="molecule type" value="Genomic_DNA"/>
</dbReference>
<evidence type="ECO:0000256" key="5">
    <source>
        <dbReference type="ARBA" id="ARBA00022691"/>
    </source>
</evidence>
<keyword evidence="4 8" id="KW-0808">Transferase</keyword>
<evidence type="ECO:0000256" key="4">
    <source>
        <dbReference type="ARBA" id="ARBA00022679"/>
    </source>
</evidence>
<evidence type="ECO:0000313" key="9">
    <source>
        <dbReference type="Proteomes" id="UP000316727"/>
    </source>
</evidence>
<dbReference type="InterPro" id="IPR002941">
    <property type="entry name" value="DNA_methylase_N4/N6"/>
</dbReference>
<dbReference type="EC" id="2.1.1.72" evidence="2"/>
<dbReference type="SUPFAM" id="SSF53335">
    <property type="entry name" value="S-adenosyl-L-methionine-dependent methyltransferases"/>
    <property type="match status" value="1"/>
</dbReference>
<comment type="similarity">
    <text evidence="1">Belongs to the N(4)/N(6)-methyltransferase family.</text>
</comment>
<accession>A0A501W097</accession>
<dbReference type="GO" id="GO:0003677">
    <property type="term" value="F:DNA binding"/>
    <property type="evidence" value="ECO:0007669"/>
    <property type="project" value="InterPro"/>
</dbReference>
<dbReference type="Proteomes" id="UP000316727">
    <property type="component" value="Unassembled WGS sequence"/>
</dbReference>
<feature type="domain" description="DNA methylase N-4/N-6" evidence="7">
    <location>
        <begin position="65"/>
        <end position="386"/>
    </location>
</feature>
<dbReference type="GO" id="GO:0009007">
    <property type="term" value="F:site-specific DNA-methyltransferase (adenine-specific) activity"/>
    <property type="evidence" value="ECO:0007669"/>
    <property type="project" value="UniProtKB-EC"/>
</dbReference>
<comment type="catalytic activity">
    <reaction evidence="6">
        <text>a 2'-deoxyadenosine in DNA + S-adenosyl-L-methionine = an N(6)-methyl-2'-deoxyadenosine in DNA + S-adenosyl-L-homocysteine + H(+)</text>
        <dbReference type="Rhea" id="RHEA:15197"/>
        <dbReference type="Rhea" id="RHEA-COMP:12418"/>
        <dbReference type="Rhea" id="RHEA-COMP:12419"/>
        <dbReference type="ChEBI" id="CHEBI:15378"/>
        <dbReference type="ChEBI" id="CHEBI:57856"/>
        <dbReference type="ChEBI" id="CHEBI:59789"/>
        <dbReference type="ChEBI" id="CHEBI:90615"/>
        <dbReference type="ChEBI" id="CHEBI:90616"/>
        <dbReference type="EC" id="2.1.1.72"/>
    </reaction>
</comment>
<dbReference type="PROSITE" id="PS00092">
    <property type="entry name" value="N6_MTASE"/>
    <property type="match status" value="1"/>
</dbReference>
<proteinExistence type="inferred from homology"/>
<reference evidence="8 9" key="1">
    <citation type="submission" date="2019-06" db="EMBL/GenBank/DDBJ databases">
        <title>A novel bacterium of genus Pontibacter, isolated from marine sediment.</title>
        <authorList>
            <person name="Huang H."/>
            <person name="Mo K."/>
            <person name="Hu Y."/>
        </authorList>
    </citation>
    <scope>NUCLEOTIDE SEQUENCE [LARGE SCALE GENOMIC DNA]</scope>
    <source>
        <strain evidence="8 9">HB172049</strain>
    </source>
</reference>
<comment type="caution">
    <text evidence="8">The sequence shown here is derived from an EMBL/GenBank/DDBJ whole genome shotgun (WGS) entry which is preliminary data.</text>
</comment>
<dbReference type="PRINTS" id="PR00506">
    <property type="entry name" value="D21N6MTFRASE"/>
</dbReference>
<evidence type="ECO:0000256" key="3">
    <source>
        <dbReference type="ARBA" id="ARBA00022603"/>
    </source>
</evidence>
<gene>
    <name evidence="8" type="ORF">FJM65_19075</name>
</gene>